<evidence type="ECO:0000313" key="2">
    <source>
        <dbReference type="EMBL" id="GIL45872.1"/>
    </source>
</evidence>
<keyword evidence="3" id="KW-1185">Reference proteome</keyword>
<feature type="region of interest" description="Disordered" evidence="1">
    <location>
        <begin position="116"/>
        <end position="195"/>
    </location>
</feature>
<protein>
    <submittedName>
        <fullName evidence="2">Uncharacterized protein</fullName>
    </submittedName>
</protein>
<name>A0A8J4ETF1_9CHLO</name>
<proteinExistence type="predicted"/>
<dbReference type="AlphaFoldDB" id="A0A8J4ETF1"/>
<dbReference type="Proteomes" id="UP000747399">
    <property type="component" value="Unassembled WGS sequence"/>
</dbReference>
<reference evidence="2" key="1">
    <citation type="journal article" date="2021" name="Proc. Natl. Acad. Sci. U.S.A.">
        <title>Three genomes in the algal genus Volvox reveal the fate of a haploid sex-determining region after a transition to homothallism.</title>
        <authorList>
            <person name="Yamamoto K."/>
            <person name="Hamaji T."/>
            <person name="Kawai-Toyooka H."/>
            <person name="Matsuzaki R."/>
            <person name="Takahashi F."/>
            <person name="Nishimura Y."/>
            <person name="Kawachi M."/>
            <person name="Noguchi H."/>
            <person name="Minakuchi Y."/>
            <person name="Umen J.G."/>
            <person name="Toyoda A."/>
            <person name="Nozaki H."/>
        </authorList>
    </citation>
    <scope>NUCLEOTIDE SEQUENCE</scope>
    <source>
        <strain evidence="2">NIES-3780</strain>
    </source>
</reference>
<sequence length="195" mass="21793">CIKPIYLSERIIQVVSSSQLSILFCGRKALLPEANSVSPGMHMLRSAYGPATTTLRRGGPETWIYYPTKLPSSLLVTRAVGAPANGHRAGRWKKYSNDAEVDTSEILGRKLYPKGTRRAYGNVPAEDRADPDWQPPPAREYNDDEDGNDGVRLRNSGYQRRERRLFSNADEDSGEGPSTSGRERRLSNSNEMESY</sequence>
<feature type="non-terminal residue" evidence="2">
    <location>
        <position position="195"/>
    </location>
</feature>
<dbReference type="EMBL" id="BNCO01000003">
    <property type="protein sequence ID" value="GIL45872.1"/>
    <property type="molecule type" value="Genomic_DNA"/>
</dbReference>
<organism evidence="2 3">
    <name type="scientific">Volvox africanus</name>
    <dbReference type="NCBI Taxonomy" id="51714"/>
    <lineage>
        <taxon>Eukaryota</taxon>
        <taxon>Viridiplantae</taxon>
        <taxon>Chlorophyta</taxon>
        <taxon>core chlorophytes</taxon>
        <taxon>Chlorophyceae</taxon>
        <taxon>CS clade</taxon>
        <taxon>Chlamydomonadales</taxon>
        <taxon>Volvocaceae</taxon>
        <taxon>Volvox</taxon>
    </lineage>
</organism>
<comment type="caution">
    <text evidence="2">The sequence shown here is derived from an EMBL/GenBank/DDBJ whole genome shotgun (WGS) entry which is preliminary data.</text>
</comment>
<evidence type="ECO:0000313" key="3">
    <source>
        <dbReference type="Proteomes" id="UP000747399"/>
    </source>
</evidence>
<evidence type="ECO:0000256" key="1">
    <source>
        <dbReference type="SAM" id="MobiDB-lite"/>
    </source>
</evidence>
<accession>A0A8J4ETF1</accession>
<feature type="non-terminal residue" evidence="2">
    <location>
        <position position="1"/>
    </location>
</feature>
<gene>
    <name evidence="2" type="ORF">Vafri_3002</name>
</gene>